<evidence type="ECO:0000313" key="2">
    <source>
        <dbReference type="Proteomes" id="UP000596660"/>
    </source>
</evidence>
<protein>
    <recommendedName>
        <fullName evidence="3">F-box domain-containing protein</fullName>
    </recommendedName>
</protein>
<organism evidence="1 2">
    <name type="scientific">Chenopodium quinoa</name>
    <name type="common">Quinoa</name>
    <dbReference type="NCBI Taxonomy" id="63459"/>
    <lineage>
        <taxon>Eukaryota</taxon>
        <taxon>Viridiplantae</taxon>
        <taxon>Streptophyta</taxon>
        <taxon>Embryophyta</taxon>
        <taxon>Tracheophyta</taxon>
        <taxon>Spermatophyta</taxon>
        <taxon>Magnoliopsida</taxon>
        <taxon>eudicotyledons</taxon>
        <taxon>Gunneridae</taxon>
        <taxon>Pentapetalae</taxon>
        <taxon>Caryophyllales</taxon>
        <taxon>Chenopodiaceae</taxon>
        <taxon>Chenopodioideae</taxon>
        <taxon>Atripliceae</taxon>
        <taxon>Chenopodium</taxon>
    </lineage>
</organism>
<evidence type="ECO:0000313" key="1">
    <source>
        <dbReference type="EnsemblPlants" id="AUR62029406-RA:cds"/>
    </source>
</evidence>
<evidence type="ECO:0008006" key="3">
    <source>
        <dbReference type="Google" id="ProtNLM"/>
    </source>
</evidence>
<name>A0A803MHF4_CHEQI</name>
<dbReference type="PANTHER" id="PTHR47123:SF6">
    <property type="entry name" value="F-BOX PROTEIN SKIP23-LIKE ISOFORM X1"/>
    <property type="match status" value="1"/>
</dbReference>
<dbReference type="EnsemblPlants" id="AUR62029406-RA">
    <property type="protein sequence ID" value="AUR62029406-RA:cds"/>
    <property type="gene ID" value="AUR62029406"/>
</dbReference>
<dbReference type="InterPro" id="IPR051304">
    <property type="entry name" value="SCF_F-box_domain"/>
</dbReference>
<dbReference type="Gramene" id="AUR62029406-RA">
    <property type="protein sequence ID" value="AUR62029406-RA:cds"/>
    <property type="gene ID" value="AUR62029406"/>
</dbReference>
<dbReference type="Proteomes" id="UP000596660">
    <property type="component" value="Unplaced"/>
</dbReference>
<dbReference type="PANTHER" id="PTHR47123">
    <property type="entry name" value="F-BOX PROTEIN SKIP23"/>
    <property type="match status" value="1"/>
</dbReference>
<reference evidence="1" key="2">
    <citation type="submission" date="2021-03" db="UniProtKB">
        <authorList>
            <consortium name="EnsemblPlants"/>
        </authorList>
    </citation>
    <scope>IDENTIFICATION</scope>
</reference>
<keyword evidence="2" id="KW-1185">Reference proteome</keyword>
<reference evidence="1" key="1">
    <citation type="journal article" date="2017" name="Nature">
        <title>The genome of Chenopodium quinoa.</title>
        <authorList>
            <person name="Jarvis D.E."/>
            <person name="Ho Y.S."/>
            <person name="Lightfoot D.J."/>
            <person name="Schmoeckel S.M."/>
            <person name="Li B."/>
            <person name="Borm T.J.A."/>
            <person name="Ohyanagi H."/>
            <person name="Mineta K."/>
            <person name="Michell C.T."/>
            <person name="Saber N."/>
            <person name="Kharbatia N.M."/>
            <person name="Rupper R.R."/>
            <person name="Sharp A.R."/>
            <person name="Dally N."/>
            <person name="Boughton B.A."/>
            <person name="Woo Y.H."/>
            <person name="Gao G."/>
            <person name="Schijlen E.G.W.M."/>
            <person name="Guo X."/>
            <person name="Momin A.A."/>
            <person name="Negrao S."/>
            <person name="Al-Babili S."/>
            <person name="Gehring C."/>
            <person name="Roessner U."/>
            <person name="Jung C."/>
            <person name="Murphy K."/>
            <person name="Arold S.T."/>
            <person name="Gojobori T."/>
            <person name="van der Linden C.G."/>
            <person name="van Loo E.N."/>
            <person name="Jellen E.N."/>
            <person name="Maughan P.J."/>
            <person name="Tester M."/>
        </authorList>
    </citation>
    <scope>NUCLEOTIDE SEQUENCE [LARGE SCALE GENOMIC DNA]</scope>
    <source>
        <strain evidence="1">cv. PI 614886</strain>
    </source>
</reference>
<dbReference type="AlphaFoldDB" id="A0A803MHF4"/>
<sequence>MDIIPPRSDLHEELLSAIARCLNPIDILSFRSVRKSWLGLSVENVGSETEWEIIHDGKGIQFDDIVEFKGRVLGIDRRGSVYEIKRGCANRLAMDANHAIVSPITNGGGNRKRLVELLGRLYLVDRTEKLHGSYGKNCILFSEQSFLNYDGYDDDYVLFMTSLSNNLHIRIWHLEDASHLGLLESPPGNSNLFWPPPSWFWPKDRSERLGTLSIAFDRLQSRIPDEHSKAKIHELSPLQQKFALKLKECTLKMKELLNRFREIVNKMKAVEMLAVSLEQLCNSVNLHNQIGSSRQLTAMERHASVDSILKAVKQNNCDFDWFSMVTSPVRTRCLYPSV</sequence>
<accession>A0A803MHF4</accession>
<proteinExistence type="predicted"/>